<evidence type="ECO:0000259" key="1">
    <source>
        <dbReference type="SMART" id="SM00849"/>
    </source>
</evidence>
<evidence type="ECO:0000313" key="3">
    <source>
        <dbReference type="Proteomes" id="UP001596524"/>
    </source>
</evidence>
<dbReference type="PANTHER" id="PTHR46233:SF1">
    <property type="entry name" value="CONSERVED PROTEIN"/>
    <property type="match status" value="1"/>
</dbReference>
<dbReference type="Proteomes" id="UP001596524">
    <property type="component" value="Unassembled WGS sequence"/>
</dbReference>
<dbReference type="Pfam" id="PF00753">
    <property type="entry name" value="Lactamase_B"/>
    <property type="match status" value="1"/>
</dbReference>
<organism evidence="2 3">
    <name type="scientific">Nocardioides astragali</name>
    <dbReference type="NCBI Taxonomy" id="1776736"/>
    <lineage>
        <taxon>Bacteria</taxon>
        <taxon>Bacillati</taxon>
        <taxon>Actinomycetota</taxon>
        <taxon>Actinomycetes</taxon>
        <taxon>Propionibacteriales</taxon>
        <taxon>Nocardioidaceae</taxon>
        <taxon>Nocardioides</taxon>
    </lineage>
</organism>
<name>A0ABW2N7V5_9ACTN</name>
<sequence length="230" mass="24677">MTDRSDSYTGDVSPGGDPDVRSLGCLTLTKVAVDPDMSNNCYLLHCGETDEVVLIDAAAEPERLLELIGDRSLTSIVTTHQHWDHHRGLAAVKAVHPAATVVAGEPDADPITEQTGVSVDRRVREGDKVAVGTCDLHVIPVAGHTPGSIVLLLDDPVASPTPHLFTGDSLFPGGPGRTTSPEDFTSIMDDLEAKVFDRLADETWFYPGHGNDSTLGAERPHLGEWRARGW</sequence>
<dbReference type="Gene3D" id="3.60.15.10">
    <property type="entry name" value="Ribonuclease Z/Hydroxyacylglutathione hydrolase-like"/>
    <property type="match status" value="1"/>
</dbReference>
<dbReference type="SMART" id="SM00849">
    <property type="entry name" value="Lactamase_B"/>
    <property type="match status" value="1"/>
</dbReference>
<reference evidence="3" key="1">
    <citation type="journal article" date="2019" name="Int. J. Syst. Evol. Microbiol.">
        <title>The Global Catalogue of Microorganisms (GCM) 10K type strain sequencing project: providing services to taxonomists for standard genome sequencing and annotation.</title>
        <authorList>
            <consortium name="The Broad Institute Genomics Platform"/>
            <consortium name="The Broad Institute Genome Sequencing Center for Infectious Disease"/>
            <person name="Wu L."/>
            <person name="Ma J."/>
        </authorList>
    </citation>
    <scope>NUCLEOTIDE SEQUENCE [LARGE SCALE GENOMIC DNA]</scope>
    <source>
        <strain evidence="3">FCH27</strain>
    </source>
</reference>
<dbReference type="InterPro" id="IPR036866">
    <property type="entry name" value="RibonucZ/Hydroxyglut_hydro"/>
</dbReference>
<feature type="domain" description="Metallo-beta-lactamase" evidence="1">
    <location>
        <begin position="38"/>
        <end position="209"/>
    </location>
</feature>
<dbReference type="InterPro" id="IPR001279">
    <property type="entry name" value="Metallo-B-lactamas"/>
</dbReference>
<dbReference type="PANTHER" id="PTHR46233">
    <property type="entry name" value="HYDROXYACYLGLUTATHIONE HYDROLASE GLOC"/>
    <property type="match status" value="1"/>
</dbReference>
<proteinExistence type="predicted"/>
<dbReference type="RefSeq" id="WP_255891469.1">
    <property type="nucleotide sequence ID" value="NZ_JAFMZM010000004.1"/>
</dbReference>
<gene>
    <name evidence="2" type="ORF">ACFQO6_22675</name>
</gene>
<evidence type="ECO:0000313" key="2">
    <source>
        <dbReference type="EMBL" id="MFC7363093.1"/>
    </source>
</evidence>
<dbReference type="SUPFAM" id="SSF56281">
    <property type="entry name" value="Metallo-hydrolase/oxidoreductase"/>
    <property type="match status" value="1"/>
</dbReference>
<dbReference type="EMBL" id="JBHTCH010000028">
    <property type="protein sequence ID" value="MFC7363093.1"/>
    <property type="molecule type" value="Genomic_DNA"/>
</dbReference>
<protein>
    <submittedName>
        <fullName evidence="2">MBL fold metallo-hydrolase</fullName>
    </submittedName>
</protein>
<accession>A0ABW2N7V5</accession>
<comment type="caution">
    <text evidence="2">The sequence shown here is derived from an EMBL/GenBank/DDBJ whole genome shotgun (WGS) entry which is preliminary data.</text>
</comment>
<keyword evidence="3" id="KW-1185">Reference proteome</keyword>
<dbReference type="InterPro" id="IPR051453">
    <property type="entry name" value="MBL_Glyoxalase_II"/>
</dbReference>